<protein>
    <submittedName>
        <fullName evidence="1">Uncharacterized protein</fullName>
    </submittedName>
</protein>
<feature type="non-terminal residue" evidence="1">
    <location>
        <position position="1"/>
    </location>
</feature>
<comment type="caution">
    <text evidence="1">The sequence shown here is derived from an EMBL/GenBank/DDBJ whole genome shotgun (WGS) entry which is preliminary data.</text>
</comment>
<organism evidence="1 2">
    <name type="scientific">Phytophthora boehmeriae</name>
    <dbReference type="NCBI Taxonomy" id="109152"/>
    <lineage>
        <taxon>Eukaryota</taxon>
        <taxon>Sar</taxon>
        <taxon>Stramenopiles</taxon>
        <taxon>Oomycota</taxon>
        <taxon>Peronosporomycetes</taxon>
        <taxon>Peronosporales</taxon>
        <taxon>Peronosporaceae</taxon>
        <taxon>Phytophthora</taxon>
    </lineage>
</organism>
<evidence type="ECO:0000313" key="1">
    <source>
        <dbReference type="EMBL" id="KAG7383333.1"/>
    </source>
</evidence>
<evidence type="ECO:0000313" key="2">
    <source>
        <dbReference type="Proteomes" id="UP000693981"/>
    </source>
</evidence>
<keyword evidence="2" id="KW-1185">Reference proteome</keyword>
<dbReference type="Proteomes" id="UP000693981">
    <property type="component" value="Unassembled WGS sequence"/>
</dbReference>
<reference evidence="1" key="1">
    <citation type="submission" date="2021-02" db="EMBL/GenBank/DDBJ databases">
        <authorList>
            <person name="Palmer J.M."/>
        </authorList>
    </citation>
    <scope>NUCLEOTIDE SEQUENCE</scope>
    <source>
        <strain evidence="1">SCRP23</strain>
    </source>
</reference>
<gene>
    <name evidence="1" type="ORF">PHYBOEH_009958</name>
</gene>
<proteinExistence type="predicted"/>
<sequence length="81" mass="9365">FGHHFLDFDYADHFDGDVELGISYDLKCHNDGDEHPHCHIGCDEQYLVCGGSKCHRNDNGIDIVDYYDPCCYFDFYVNGDH</sequence>
<dbReference type="EMBL" id="JAGDFL010000659">
    <property type="protein sequence ID" value="KAG7383333.1"/>
    <property type="molecule type" value="Genomic_DNA"/>
</dbReference>
<accession>A0A8T1VTJ4</accession>
<name>A0A8T1VTJ4_9STRA</name>
<dbReference type="AlphaFoldDB" id="A0A8T1VTJ4"/>